<feature type="transmembrane region" description="Helical" evidence="1">
    <location>
        <begin position="92"/>
        <end position="110"/>
    </location>
</feature>
<dbReference type="Proteomes" id="UP000720344">
    <property type="component" value="Unassembled WGS sequence"/>
</dbReference>
<feature type="transmembrane region" description="Helical" evidence="1">
    <location>
        <begin position="66"/>
        <end position="86"/>
    </location>
</feature>
<dbReference type="RefSeq" id="WP_167682823.1">
    <property type="nucleotide sequence ID" value="NZ_JAATWB010000018.1"/>
</dbReference>
<keyword evidence="1" id="KW-1133">Transmembrane helix</keyword>
<comment type="caution">
    <text evidence="2">The sequence shown here is derived from an EMBL/GenBank/DDBJ whole genome shotgun (WGS) entry which is preliminary data.</text>
</comment>
<gene>
    <name evidence="2" type="ORF">HCX48_13525</name>
</gene>
<name>A0ABX0WKJ1_9RHOO</name>
<protein>
    <submittedName>
        <fullName evidence="2">DUF2523 domain-containing protein</fullName>
    </submittedName>
</protein>
<evidence type="ECO:0000313" key="3">
    <source>
        <dbReference type="Proteomes" id="UP000720344"/>
    </source>
</evidence>
<keyword evidence="1" id="KW-0472">Membrane</keyword>
<evidence type="ECO:0000313" key="2">
    <source>
        <dbReference type="EMBL" id="NJA90236.1"/>
    </source>
</evidence>
<keyword evidence="1" id="KW-0812">Transmembrane</keyword>
<accession>A0ABX0WKJ1</accession>
<proteinExistence type="predicted"/>
<reference evidence="3" key="1">
    <citation type="submission" date="2020-03" db="EMBL/GenBank/DDBJ databases">
        <title>Whole-genome sequence of the purple nonsulfur bacterium Rhodocyclus tenuis DSM112.</title>
        <authorList>
            <person name="Kyndt J.A."/>
            <person name="Meyer T.E."/>
        </authorList>
    </citation>
    <scope>NUCLEOTIDE SEQUENCE [LARGE SCALE GENOMIC DNA]</scope>
    <source>
        <strain evidence="3">DSM 112</strain>
    </source>
</reference>
<feature type="transmembrane region" description="Helical" evidence="1">
    <location>
        <begin position="32"/>
        <end position="54"/>
    </location>
</feature>
<evidence type="ECO:0000256" key="1">
    <source>
        <dbReference type="SAM" id="Phobius"/>
    </source>
</evidence>
<keyword evidence="3" id="KW-1185">Reference proteome</keyword>
<dbReference type="EMBL" id="JAATWB010000018">
    <property type="protein sequence ID" value="NJA90236.1"/>
    <property type="molecule type" value="Genomic_DNA"/>
</dbReference>
<organism evidence="2 3">
    <name type="scientific">Rhodocyclus gracilis</name>
    <dbReference type="NCBI Taxonomy" id="2929842"/>
    <lineage>
        <taxon>Bacteria</taxon>
        <taxon>Pseudomonadati</taxon>
        <taxon>Pseudomonadota</taxon>
        <taxon>Betaproteobacteria</taxon>
        <taxon>Rhodocyclales</taxon>
        <taxon>Rhodocyclaceae</taxon>
        <taxon>Rhodocyclus</taxon>
    </lineage>
</organism>
<sequence>MALPIIAGIGSSIAGGFIAGLVQFFTTRAGTILAGLGLTFIGVKSFEALVGFIVTDFNVITTTIPSLVGGHGVGAMAVQVAAYVGVFDALNIVISGYMASASLLAAKVIIGRMK</sequence>
<feature type="transmembrane region" description="Helical" evidence="1">
    <location>
        <begin position="5"/>
        <end position="26"/>
    </location>
</feature>